<dbReference type="PANTHER" id="PTHR47701">
    <property type="entry name" value="PROTEIN MODIFIER OF SNC1 11"/>
    <property type="match status" value="1"/>
</dbReference>
<feature type="compositionally biased region" description="Basic and acidic residues" evidence="1">
    <location>
        <begin position="1"/>
        <end position="22"/>
    </location>
</feature>
<dbReference type="Proteomes" id="UP000825729">
    <property type="component" value="Unassembled WGS sequence"/>
</dbReference>
<dbReference type="GO" id="GO:0016973">
    <property type="term" value="P:poly(A)+ mRNA export from nucleus"/>
    <property type="evidence" value="ECO:0007669"/>
    <property type="project" value="InterPro"/>
</dbReference>
<dbReference type="InterPro" id="IPR006121">
    <property type="entry name" value="HMA_dom"/>
</dbReference>
<comment type="caution">
    <text evidence="2">The sequence shown here is derived from an EMBL/GenBank/DDBJ whole genome shotgun (WGS) entry which is preliminary data.</text>
</comment>
<reference evidence="2 3" key="1">
    <citation type="submission" date="2021-07" db="EMBL/GenBank/DDBJ databases">
        <title>The Aristolochia fimbriata genome: insights into angiosperm evolution, floral development and chemical biosynthesis.</title>
        <authorList>
            <person name="Jiao Y."/>
        </authorList>
    </citation>
    <scope>NUCLEOTIDE SEQUENCE [LARGE SCALE GENOMIC DNA]</scope>
    <source>
        <strain evidence="2">IBCAS-2021</strain>
        <tissue evidence="2">Leaf</tissue>
    </source>
</reference>
<keyword evidence="3" id="KW-1185">Reference proteome</keyword>
<feature type="compositionally biased region" description="Polar residues" evidence="1">
    <location>
        <begin position="35"/>
        <end position="46"/>
    </location>
</feature>
<dbReference type="AlphaFoldDB" id="A0AAV7DTM9"/>
<evidence type="ECO:0000313" key="2">
    <source>
        <dbReference type="EMBL" id="KAG9439943.1"/>
    </source>
</evidence>
<dbReference type="Gene3D" id="3.30.70.100">
    <property type="match status" value="1"/>
</dbReference>
<evidence type="ECO:0000313" key="3">
    <source>
        <dbReference type="Proteomes" id="UP000825729"/>
    </source>
</evidence>
<dbReference type="GO" id="GO:0046872">
    <property type="term" value="F:metal ion binding"/>
    <property type="evidence" value="ECO:0007669"/>
    <property type="project" value="InterPro"/>
</dbReference>
<evidence type="ECO:0000256" key="1">
    <source>
        <dbReference type="SAM" id="MobiDB-lite"/>
    </source>
</evidence>
<feature type="compositionally biased region" description="Basic and acidic residues" evidence="1">
    <location>
        <begin position="50"/>
        <end position="64"/>
    </location>
</feature>
<proteinExistence type="predicted"/>
<dbReference type="PANTHER" id="PTHR47701:SF2">
    <property type="entry name" value="PROTEIN MODIFIER OF SNC1 11"/>
    <property type="match status" value="1"/>
</dbReference>
<sequence length="191" mass="20837">MTMELEKTKVAELPKKTLEKTPEPPPLAQRLDSPAASTPRLSSENASVVEESRKDGKEGKESKEIALGSHTSRLVSDLQKKFLRAERFGVPVQLSVKEKRNSKAERKGVKGVEVDLTNQVVRVLGSSSVKSMIDALEQTGRRARLIGQGVPDDFLVSAAVAEFKGPTIFGVVRLAQVNMELARVEANFNGQ</sequence>
<dbReference type="CDD" id="cd00371">
    <property type="entry name" value="HMA"/>
    <property type="match status" value="1"/>
</dbReference>
<dbReference type="EMBL" id="JAINDJ010000008">
    <property type="protein sequence ID" value="KAG9439943.1"/>
    <property type="molecule type" value="Genomic_DNA"/>
</dbReference>
<name>A0AAV7DTM9_ARIFI</name>
<dbReference type="GO" id="GO:0005634">
    <property type="term" value="C:nucleus"/>
    <property type="evidence" value="ECO:0007669"/>
    <property type="project" value="TreeGrafter"/>
</dbReference>
<dbReference type="SUPFAM" id="SSF55008">
    <property type="entry name" value="HMA, heavy metal-associated domain"/>
    <property type="match status" value="1"/>
</dbReference>
<protein>
    <submittedName>
        <fullName evidence="2">Uncharacterized protein</fullName>
    </submittedName>
</protein>
<accession>A0AAV7DTM9</accession>
<organism evidence="2 3">
    <name type="scientific">Aristolochia fimbriata</name>
    <name type="common">White veined hardy Dutchman's pipe vine</name>
    <dbReference type="NCBI Taxonomy" id="158543"/>
    <lineage>
        <taxon>Eukaryota</taxon>
        <taxon>Viridiplantae</taxon>
        <taxon>Streptophyta</taxon>
        <taxon>Embryophyta</taxon>
        <taxon>Tracheophyta</taxon>
        <taxon>Spermatophyta</taxon>
        <taxon>Magnoliopsida</taxon>
        <taxon>Magnoliidae</taxon>
        <taxon>Piperales</taxon>
        <taxon>Aristolochiaceae</taxon>
        <taxon>Aristolochia</taxon>
    </lineage>
</organism>
<dbReference type="InterPro" id="IPR036163">
    <property type="entry name" value="HMA_dom_sf"/>
</dbReference>
<gene>
    <name evidence="2" type="ORF">H6P81_020108</name>
</gene>
<feature type="region of interest" description="Disordered" evidence="1">
    <location>
        <begin position="1"/>
        <end position="68"/>
    </location>
</feature>
<dbReference type="InterPro" id="IPR044209">
    <property type="entry name" value="MOS11"/>
</dbReference>